<protein>
    <submittedName>
        <fullName evidence="2">Uncharacterized protein</fullName>
    </submittedName>
</protein>
<proteinExistence type="predicted"/>
<dbReference type="Proteomes" id="UP000886520">
    <property type="component" value="Chromosome 18"/>
</dbReference>
<keyword evidence="1" id="KW-0732">Signal</keyword>
<evidence type="ECO:0000313" key="3">
    <source>
        <dbReference type="Proteomes" id="UP000886520"/>
    </source>
</evidence>
<reference evidence="2" key="1">
    <citation type="submission" date="2021-01" db="EMBL/GenBank/DDBJ databases">
        <title>Adiantum capillus-veneris genome.</title>
        <authorList>
            <person name="Fang Y."/>
            <person name="Liao Q."/>
        </authorList>
    </citation>
    <scope>NUCLEOTIDE SEQUENCE</scope>
    <source>
        <strain evidence="2">H3</strain>
        <tissue evidence="2">Leaf</tissue>
    </source>
</reference>
<dbReference type="AlphaFoldDB" id="A0A9D4UE15"/>
<sequence>MFFICSCPPLSTRVLARVLCLPALLVVCSHAADFVVVCTSNDEALLKAKEVRNKQRNFVWVQFLDLHHFHEDQAKSLQTSTTYVALLTTLLTCKSAVDTESLRESSTKEIQSKLIQLDDRVGKL</sequence>
<dbReference type="OrthoDB" id="206335at2759"/>
<gene>
    <name evidence="2" type="ORF">GOP47_0018611</name>
</gene>
<keyword evidence="3" id="KW-1185">Reference proteome</keyword>
<evidence type="ECO:0000313" key="2">
    <source>
        <dbReference type="EMBL" id="KAI5065987.1"/>
    </source>
</evidence>
<comment type="caution">
    <text evidence="2">The sequence shown here is derived from an EMBL/GenBank/DDBJ whole genome shotgun (WGS) entry which is preliminary data.</text>
</comment>
<feature type="signal peptide" evidence="1">
    <location>
        <begin position="1"/>
        <end position="31"/>
    </location>
</feature>
<organism evidence="2 3">
    <name type="scientific">Adiantum capillus-veneris</name>
    <name type="common">Maidenhair fern</name>
    <dbReference type="NCBI Taxonomy" id="13818"/>
    <lineage>
        <taxon>Eukaryota</taxon>
        <taxon>Viridiplantae</taxon>
        <taxon>Streptophyta</taxon>
        <taxon>Embryophyta</taxon>
        <taxon>Tracheophyta</taxon>
        <taxon>Polypodiopsida</taxon>
        <taxon>Polypodiidae</taxon>
        <taxon>Polypodiales</taxon>
        <taxon>Pteridineae</taxon>
        <taxon>Pteridaceae</taxon>
        <taxon>Vittarioideae</taxon>
        <taxon>Adiantum</taxon>
    </lineage>
</organism>
<evidence type="ECO:0000256" key="1">
    <source>
        <dbReference type="SAM" id="SignalP"/>
    </source>
</evidence>
<dbReference type="EMBL" id="JABFUD020000018">
    <property type="protein sequence ID" value="KAI5065987.1"/>
    <property type="molecule type" value="Genomic_DNA"/>
</dbReference>
<name>A0A9D4UE15_ADICA</name>
<accession>A0A9D4UE15</accession>
<feature type="chain" id="PRO_5038539235" evidence="1">
    <location>
        <begin position="32"/>
        <end position="124"/>
    </location>
</feature>